<dbReference type="Proteomes" id="UP000002051">
    <property type="component" value="Unassembled WGS sequence"/>
</dbReference>
<organism evidence="1 3">
    <name type="scientific">Medicago truncatula</name>
    <name type="common">Barrel medic</name>
    <name type="synonym">Medicago tribuloides</name>
    <dbReference type="NCBI Taxonomy" id="3880"/>
    <lineage>
        <taxon>Eukaryota</taxon>
        <taxon>Viridiplantae</taxon>
        <taxon>Streptophyta</taxon>
        <taxon>Embryophyta</taxon>
        <taxon>Tracheophyta</taxon>
        <taxon>Spermatophyta</taxon>
        <taxon>Magnoliopsida</taxon>
        <taxon>eudicotyledons</taxon>
        <taxon>Gunneridae</taxon>
        <taxon>Pentapetalae</taxon>
        <taxon>rosids</taxon>
        <taxon>fabids</taxon>
        <taxon>Fabales</taxon>
        <taxon>Fabaceae</taxon>
        <taxon>Papilionoideae</taxon>
        <taxon>50 kb inversion clade</taxon>
        <taxon>NPAAA clade</taxon>
        <taxon>Hologalegina</taxon>
        <taxon>IRL clade</taxon>
        <taxon>Trifolieae</taxon>
        <taxon>Medicago</taxon>
    </lineage>
</organism>
<name>A0A072THX7_MEDTR</name>
<dbReference type="EMBL" id="KL402877">
    <property type="protein sequence ID" value="KEH16533.1"/>
    <property type="molecule type" value="Genomic_DNA"/>
</dbReference>
<reference evidence="1 3" key="2">
    <citation type="journal article" date="2014" name="BMC Genomics">
        <title>An improved genome release (version Mt4.0) for the model legume Medicago truncatula.</title>
        <authorList>
            <person name="Tang H."/>
            <person name="Krishnakumar V."/>
            <person name="Bidwell S."/>
            <person name="Rosen B."/>
            <person name="Chan A."/>
            <person name="Zhou S."/>
            <person name="Gentzbittel L."/>
            <person name="Childs K.L."/>
            <person name="Yandell M."/>
            <person name="Gundlach H."/>
            <person name="Mayer K.F."/>
            <person name="Schwartz D.C."/>
            <person name="Town C.D."/>
        </authorList>
    </citation>
    <scope>GENOME REANNOTATION</scope>
    <source>
        <strain evidence="1">A17</strain>
        <strain evidence="2 3">cv. Jemalong A17</strain>
    </source>
</reference>
<evidence type="ECO:0000313" key="3">
    <source>
        <dbReference type="Proteomes" id="UP000002051"/>
    </source>
</evidence>
<sequence length="106" mass="12663">MENMKKLDEEAWKDMIQLRPSMWTRSAYSVQSQFDFQLNNMCEALNKAILEHRDKPIIFLIEGLKFYMTARIVRLRILCLDLVVLPSTLCRWSDVLWILDIKNDKI</sequence>
<protein>
    <submittedName>
        <fullName evidence="1 2">Uncharacterized protein</fullName>
    </submittedName>
</protein>
<gene>
    <name evidence="1" type="ORF">MTR_0152s0010</name>
</gene>
<accession>A0A072THX7</accession>
<proteinExistence type="predicted"/>
<reference evidence="1 3" key="1">
    <citation type="journal article" date="2011" name="Nature">
        <title>The Medicago genome provides insight into the evolution of rhizobial symbioses.</title>
        <authorList>
            <person name="Young N.D."/>
            <person name="Debelle F."/>
            <person name="Oldroyd G.E."/>
            <person name="Geurts R."/>
            <person name="Cannon S.B."/>
            <person name="Udvardi M.K."/>
            <person name="Benedito V.A."/>
            <person name="Mayer K.F."/>
            <person name="Gouzy J."/>
            <person name="Schoof H."/>
            <person name="Van de Peer Y."/>
            <person name="Proost S."/>
            <person name="Cook D.R."/>
            <person name="Meyers B.C."/>
            <person name="Spannagl M."/>
            <person name="Cheung F."/>
            <person name="De Mita S."/>
            <person name="Krishnakumar V."/>
            <person name="Gundlach H."/>
            <person name="Zhou S."/>
            <person name="Mudge J."/>
            <person name="Bharti A.K."/>
            <person name="Murray J.D."/>
            <person name="Naoumkina M.A."/>
            <person name="Rosen B."/>
            <person name="Silverstein K.A."/>
            <person name="Tang H."/>
            <person name="Rombauts S."/>
            <person name="Zhao P.X."/>
            <person name="Zhou P."/>
            <person name="Barbe V."/>
            <person name="Bardou P."/>
            <person name="Bechner M."/>
            <person name="Bellec A."/>
            <person name="Berger A."/>
            <person name="Berges H."/>
            <person name="Bidwell S."/>
            <person name="Bisseling T."/>
            <person name="Choisne N."/>
            <person name="Couloux A."/>
            <person name="Denny R."/>
            <person name="Deshpande S."/>
            <person name="Dai X."/>
            <person name="Doyle J.J."/>
            <person name="Dudez A.M."/>
            <person name="Farmer A.D."/>
            <person name="Fouteau S."/>
            <person name="Franken C."/>
            <person name="Gibelin C."/>
            <person name="Gish J."/>
            <person name="Goldstein S."/>
            <person name="Gonzalez A.J."/>
            <person name="Green P.J."/>
            <person name="Hallab A."/>
            <person name="Hartog M."/>
            <person name="Hua A."/>
            <person name="Humphray S.J."/>
            <person name="Jeong D.H."/>
            <person name="Jing Y."/>
            <person name="Jocker A."/>
            <person name="Kenton S.M."/>
            <person name="Kim D.J."/>
            <person name="Klee K."/>
            <person name="Lai H."/>
            <person name="Lang C."/>
            <person name="Lin S."/>
            <person name="Macmil S.L."/>
            <person name="Magdelenat G."/>
            <person name="Matthews L."/>
            <person name="McCorrison J."/>
            <person name="Monaghan E.L."/>
            <person name="Mun J.H."/>
            <person name="Najar F.Z."/>
            <person name="Nicholson C."/>
            <person name="Noirot C."/>
            <person name="O'Bleness M."/>
            <person name="Paule C.R."/>
            <person name="Poulain J."/>
            <person name="Prion F."/>
            <person name="Qin B."/>
            <person name="Qu C."/>
            <person name="Retzel E.F."/>
            <person name="Riddle C."/>
            <person name="Sallet E."/>
            <person name="Samain S."/>
            <person name="Samson N."/>
            <person name="Sanders I."/>
            <person name="Saurat O."/>
            <person name="Scarpelli C."/>
            <person name="Schiex T."/>
            <person name="Segurens B."/>
            <person name="Severin A.J."/>
            <person name="Sherrier D.J."/>
            <person name="Shi R."/>
            <person name="Sims S."/>
            <person name="Singer S.R."/>
            <person name="Sinharoy S."/>
            <person name="Sterck L."/>
            <person name="Viollet A."/>
            <person name="Wang B.B."/>
            <person name="Wang K."/>
            <person name="Wang M."/>
            <person name="Wang X."/>
            <person name="Warfsmann J."/>
            <person name="Weissenbach J."/>
            <person name="White D.D."/>
            <person name="White J.D."/>
            <person name="Wiley G.B."/>
            <person name="Wincker P."/>
            <person name="Xing Y."/>
            <person name="Yang L."/>
            <person name="Yao Z."/>
            <person name="Ying F."/>
            <person name="Zhai J."/>
            <person name="Zhou L."/>
            <person name="Zuber A."/>
            <person name="Denarie J."/>
            <person name="Dixon R.A."/>
            <person name="May G.D."/>
            <person name="Schwartz D.C."/>
            <person name="Rogers J."/>
            <person name="Quetier F."/>
            <person name="Town C.D."/>
            <person name="Roe B.A."/>
        </authorList>
    </citation>
    <scope>NUCLEOTIDE SEQUENCE [LARGE SCALE GENOMIC DNA]</scope>
    <source>
        <strain evidence="1">A17</strain>
        <strain evidence="2 3">cv. Jemalong A17</strain>
    </source>
</reference>
<keyword evidence="3" id="KW-1185">Reference proteome</keyword>
<dbReference type="AlphaFoldDB" id="A0A072THX7"/>
<reference evidence="2" key="3">
    <citation type="submission" date="2015-06" db="UniProtKB">
        <authorList>
            <consortium name="EnsemblPlants"/>
        </authorList>
    </citation>
    <scope>IDENTIFICATION</scope>
    <source>
        <strain evidence="2">cv. Jemalong A17</strain>
    </source>
</reference>
<evidence type="ECO:0000313" key="1">
    <source>
        <dbReference type="EMBL" id="KEH16533.1"/>
    </source>
</evidence>
<evidence type="ECO:0000313" key="2">
    <source>
        <dbReference type="EnsemblPlants" id="KEH16533"/>
    </source>
</evidence>
<dbReference type="HOGENOM" id="CLU_2227189_0_0_1"/>
<dbReference type="EnsemblPlants" id="KEH16533">
    <property type="protein sequence ID" value="KEH16533"/>
    <property type="gene ID" value="MTR_0152s0010"/>
</dbReference>